<reference evidence="2 3" key="1">
    <citation type="journal article" date="2019" name="Emerg. Microbes Infect.">
        <title>Comprehensive subspecies identification of 175 nontuberculous mycobacteria species based on 7547 genomic profiles.</title>
        <authorList>
            <person name="Matsumoto Y."/>
            <person name="Kinjo T."/>
            <person name="Motooka D."/>
            <person name="Nabeya D."/>
            <person name="Jung N."/>
            <person name="Uechi K."/>
            <person name="Horii T."/>
            <person name="Iida T."/>
            <person name="Fujita J."/>
            <person name="Nakamura S."/>
        </authorList>
    </citation>
    <scope>NUCLEOTIDE SEQUENCE [LARGE SCALE GENOMIC DNA]</scope>
    <source>
        <strain evidence="2 3">JCM 12404</strain>
    </source>
</reference>
<keyword evidence="3" id="KW-1185">Reference proteome</keyword>
<dbReference type="Proteomes" id="UP000465866">
    <property type="component" value="Chromosome"/>
</dbReference>
<accession>A0A7I7L4S6</accession>
<keyword evidence="1" id="KW-0812">Transmembrane</keyword>
<sequence length="223" mass="23168">MPDSAAEASAAASAPRFEPDERWVPADERRFGLDRRTLVPTLVVFAIVITMAVVLPVINASVPYHDIVRAGDVLELEGGVTFVPEAGWGITSGLRAGHAPLSGQYPATAVVEDGALKFTVRTGPFHGDTGQLIDQIETTSEALNRGRGVRITGAPSTLMTTQGKEGASVHVTGPHTSGVIAAFVFGSRGVEAVATGPSDANSEPSVAVLRMIGSISQIDNGKQ</sequence>
<gene>
    <name evidence="2" type="ORF">MCOO_47830</name>
</gene>
<keyword evidence="1" id="KW-1133">Transmembrane helix</keyword>
<name>A0A7I7L4S6_9MYCO</name>
<proteinExistence type="predicted"/>
<organism evidence="2 3">
    <name type="scientific">Mycobacterium cookii</name>
    <dbReference type="NCBI Taxonomy" id="1775"/>
    <lineage>
        <taxon>Bacteria</taxon>
        <taxon>Bacillati</taxon>
        <taxon>Actinomycetota</taxon>
        <taxon>Actinomycetes</taxon>
        <taxon>Mycobacteriales</taxon>
        <taxon>Mycobacteriaceae</taxon>
        <taxon>Mycobacterium</taxon>
    </lineage>
</organism>
<dbReference type="KEGG" id="mcoo:MCOO_47830"/>
<keyword evidence="1" id="KW-0472">Membrane</keyword>
<evidence type="ECO:0000256" key="1">
    <source>
        <dbReference type="SAM" id="Phobius"/>
    </source>
</evidence>
<protein>
    <submittedName>
        <fullName evidence="2">Uncharacterized protein</fullName>
    </submittedName>
</protein>
<evidence type="ECO:0000313" key="2">
    <source>
        <dbReference type="EMBL" id="BBX48768.1"/>
    </source>
</evidence>
<feature type="transmembrane region" description="Helical" evidence="1">
    <location>
        <begin position="38"/>
        <end position="58"/>
    </location>
</feature>
<dbReference type="AlphaFoldDB" id="A0A7I7L4S6"/>
<evidence type="ECO:0000313" key="3">
    <source>
        <dbReference type="Proteomes" id="UP000465866"/>
    </source>
</evidence>
<dbReference type="EMBL" id="AP022569">
    <property type="protein sequence ID" value="BBX48768.1"/>
    <property type="molecule type" value="Genomic_DNA"/>
</dbReference>
<dbReference type="RefSeq" id="WP_163780785.1">
    <property type="nucleotide sequence ID" value="NZ_AP022569.1"/>
</dbReference>